<dbReference type="Proteomes" id="UP000325623">
    <property type="component" value="Segment"/>
</dbReference>
<dbReference type="NCBIfam" id="TIGR02126">
    <property type="entry name" value="phgtail_TP901_1"/>
    <property type="match status" value="1"/>
</dbReference>
<dbReference type="SMART" id="SM00060">
    <property type="entry name" value="FN3"/>
    <property type="match status" value="1"/>
</dbReference>
<dbReference type="InterPro" id="IPR036116">
    <property type="entry name" value="FN3_sf"/>
</dbReference>
<dbReference type="RefSeq" id="YP_010644332.1">
    <property type="nucleotide sequence ID" value="NC_070624.1"/>
</dbReference>
<feature type="domain" description="Fibronectin type-III" evidence="2">
    <location>
        <begin position="181"/>
        <end position="264"/>
    </location>
</feature>
<proteinExistence type="predicted"/>
<dbReference type="GeneID" id="77850556"/>
<name>A0A5P8PHW0_9CAUD</name>
<reference evidence="3 4" key="1">
    <citation type="submission" date="2019-07" db="EMBL/GenBank/DDBJ databases">
        <authorList>
            <person name="Tomko B.E."/>
            <person name="Krukonis G.P."/>
            <person name="Delesalle V.A."/>
        </authorList>
    </citation>
    <scope>NUCLEOTIDE SEQUENCE [LARGE SCALE GENOMIC DNA]</scope>
</reference>
<dbReference type="InterPro" id="IPR011855">
    <property type="entry name" value="Phgtail_TP901_1"/>
</dbReference>
<feature type="compositionally biased region" description="Polar residues" evidence="1">
    <location>
        <begin position="177"/>
        <end position="187"/>
    </location>
</feature>
<evidence type="ECO:0000313" key="3">
    <source>
        <dbReference type="EMBL" id="QFR56235.1"/>
    </source>
</evidence>
<dbReference type="CDD" id="cd00063">
    <property type="entry name" value="FN3"/>
    <property type="match status" value="1"/>
</dbReference>
<evidence type="ECO:0000259" key="2">
    <source>
        <dbReference type="PROSITE" id="PS50853"/>
    </source>
</evidence>
<keyword evidence="4" id="KW-1185">Reference proteome</keyword>
<evidence type="ECO:0000256" key="1">
    <source>
        <dbReference type="SAM" id="MobiDB-lite"/>
    </source>
</evidence>
<organism evidence="3 4">
    <name type="scientific">Bacillus phage 000TH010</name>
    <dbReference type="NCBI Taxonomy" id="2601652"/>
    <lineage>
        <taxon>Viruses</taxon>
        <taxon>Duplodnaviria</taxon>
        <taxon>Heunggongvirae</taxon>
        <taxon>Uroviricota</taxon>
        <taxon>Caudoviricetes</taxon>
        <taxon>Trautnerviridae</taxon>
        <taxon>Polsinellivirinae</taxon>
        <taxon>Rivavirus</taxon>
        <taxon>Rivavirus rv000TH010</taxon>
    </lineage>
</organism>
<feature type="region of interest" description="Disordered" evidence="1">
    <location>
        <begin position="164"/>
        <end position="187"/>
    </location>
</feature>
<dbReference type="KEGG" id="vg:77850556"/>
<protein>
    <submittedName>
        <fullName evidence="3">Major tail protein</fullName>
    </submittedName>
</protein>
<accession>A0A5P8PHW0</accession>
<dbReference type="Gene3D" id="2.60.40.10">
    <property type="entry name" value="Immunoglobulins"/>
    <property type="match status" value="1"/>
</dbReference>
<dbReference type="Pfam" id="PF06199">
    <property type="entry name" value="Phage_tail_2"/>
    <property type="match status" value="1"/>
</dbReference>
<evidence type="ECO:0000313" key="4">
    <source>
        <dbReference type="Proteomes" id="UP000325623"/>
    </source>
</evidence>
<dbReference type="EMBL" id="MN176219">
    <property type="protein sequence ID" value="QFR56235.1"/>
    <property type="molecule type" value="Genomic_DNA"/>
</dbReference>
<sequence>MPELDKPIMGQDVVYIFQAVDAAIGADPLLPAYQTDGSYSSENELFDEITKNGRVLGYGSDSESFEMTYFGKQGDVGQKTIEDARRNKKQIKVWRVNLNKNANDKYDAEFAFCLIESREYSDGAEGAIEISVTLQVFGAVQPGELDTLPDVIVNAKKGGYDFQQPGQTTGEAPGTVPTPNAPLNLQSSDVTQSGAKISWDAVSGADSYNVYRDGNKVNTSPIEGTVFIDSNLVPETEYTYQVTAVNAGGESAKSAGLKVLTPPAA</sequence>
<dbReference type="InterPro" id="IPR003961">
    <property type="entry name" value="FN3_dom"/>
</dbReference>
<dbReference type="InterPro" id="IPR013783">
    <property type="entry name" value="Ig-like_fold"/>
</dbReference>
<dbReference type="SUPFAM" id="SSF49265">
    <property type="entry name" value="Fibronectin type III"/>
    <property type="match status" value="1"/>
</dbReference>
<dbReference type="PROSITE" id="PS50853">
    <property type="entry name" value="FN3"/>
    <property type="match status" value="1"/>
</dbReference>
<dbReference type="Pfam" id="PF00041">
    <property type="entry name" value="fn3"/>
    <property type="match status" value="1"/>
</dbReference>
<gene>
    <name evidence="3" type="primary">22</name>
    <name evidence="3" type="ORF">000TH010_22</name>
</gene>